<dbReference type="RefSeq" id="WP_143166832.1">
    <property type="nucleotide sequence ID" value="NZ_FQUQ01000003.1"/>
</dbReference>
<keyword evidence="2" id="KW-1185">Reference proteome</keyword>
<evidence type="ECO:0000313" key="1">
    <source>
        <dbReference type="EMBL" id="SHF75872.1"/>
    </source>
</evidence>
<organism evidence="1 2">
    <name type="scientific">Pedobacter caeni</name>
    <dbReference type="NCBI Taxonomy" id="288992"/>
    <lineage>
        <taxon>Bacteria</taxon>
        <taxon>Pseudomonadati</taxon>
        <taxon>Bacteroidota</taxon>
        <taxon>Sphingobacteriia</taxon>
        <taxon>Sphingobacteriales</taxon>
        <taxon>Sphingobacteriaceae</taxon>
        <taxon>Pedobacter</taxon>
    </lineage>
</organism>
<dbReference type="AlphaFoldDB" id="A0A1M5E9V3"/>
<name>A0A1M5E9V3_9SPHI</name>
<dbReference type="PROSITE" id="PS51257">
    <property type="entry name" value="PROKAR_LIPOPROTEIN"/>
    <property type="match status" value="1"/>
</dbReference>
<accession>A0A1M5E9V3</accession>
<gene>
    <name evidence="1" type="ORF">SAMN04488522_103560</name>
</gene>
<evidence type="ECO:0000313" key="2">
    <source>
        <dbReference type="Proteomes" id="UP000184287"/>
    </source>
</evidence>
<sequence length="196" mass="22429">MKNINYILLISLIMVASCTPKTENNPAQTPEALQDDYSSLKRSKGDLVDELYQELLKRDSVLKTLAENLNGFRSDSLEAIKPFYNYLDKSENYYAAVNRRAKGIKDSLLMKSMQSLIASHQKAYKSRTAELNSLLDTITHHNAQLNDNHDALKIAKTLPMIEKYQKENQPNKNELKKLIGQQEKMLKQMKDLLAKP</sequence>
<dbReference type="EMBL" id="FQUQ01000003">
    <property type="protein sequence ID" value="SHF75872.1"/>
    <property type="molecule type" value="Genomic_DNA"/>
</dbReference>
<dbReference type="Proteomes" id="UP000184287">
    <property type="component" value="Unassembled WGS sequence"/>
</dbReference>
<dbReference type="OrthoDB" id="1354837at2"/>
<reference evidence="2" key="1">
    <citation type="submission" date="2016-11" db="EMBL/GenBank/DDBJ databases">
        <authorList>
            <person name="Varghese N."/>
            <person name="Submissions S."/>
        </authorList>
    </citation>
    <scope>NUCLEOTIDE SEQUENCE [LARGE SCALE GENOMIC DNA]</scope>
    <source>
        <strain evidence="2">DSM 16990</strain>
    </source>
</reference>
<protein>
    <submittedName>
        <fullName evidence="1">Uncharacterized protein</fullName>
    </submittedName>
</protein>
<proteinExistence type="predicted"/>
<dbReference type="STRING" id="288992.SAMN04488522_103560"/>